<accession>A0AAV9C6J2</accession>
<evidence type="ECO:0000259" key="1">
    <source>
        <dbReference type="PROSITE" id="PS50004"/>
    </source>
</evidence>
<gene>
    <name evidence="2" type="primary">PLC6</name>
    <name evidence="2" type="ORF">QJS10_CPB21g01245</name>
</gene>
<dbReference type="Gene3D" id="2.60.40.150">
    <property type="entry name" value="C2 domain"/>
    <property type="match status" value="1"/>
</dbReference>
<dbReference type="InterPro" id="IPR001192">
    <property type="entry name" value="PI-PLC_fam"/>
</dbReference>
<dbReference type="GO" id="GO:0005886">
    <property type="term" value="C:plasma membrane"/>
    <property type="evidence" value="ECO:0007669"/>
    <property type="project" value="TreeGrafter"/>
</dbReference>
<name>A0AAV9C6J2_ACOCL</name>
<dbReference type="InterPro" id="IPR035892">
    <property type="entry name" value="C2_domain_sf"/>
</dbReference>
<dbReference type="Pfam" id="PF00168">
    <property type="entry name" value="C2"/>
    <property type="match status" value="1"/>
</dbReference>
<dbReference type="Proteomes" id="UP001180020">
    <property type="component" value="Unassembled WGS sequence"/>
</dbReference>
<dbReference type="PROSITE" id="PS50004">
    <property type="entry name" value="C2"/>
    <property type="match status" value="1"/>
</dbReference>
<comment type="caution">
    <text evidence="2">The sequence shown here is derived from an EMBL/GenBank/DDBJ whole genome shotgun (WGS) entry which is preliminary data.</text>
</comment>
<dbReference type="SMART" id="SM00239">
    <property type="entry name" value="C2"/>
    <property type="match status" value="1"/>
</dbReference>
<evidence type="ECO:0000313" key="3">
    <source>
        <dbReference type="Proteomes" id="UP001180020"/>
    </source>
</evidence>
<evidence type="ECO:0000313" key="2">
    <source>
        <dbReference type="EMBL" id="KAK1283972.1"/>
    </source>
</evidence>
<dbReference type="PANTHER" id="PTHR10336:SF204">
    <property type="entry name" value="PHOSPHOINOSITIDE PHOSPHOLIPASE C 4-RELATED"/>
    <property type="match status" value="1"/>
</dbReference>
<reference evidence="2" key="1">
    <citation type="journal article" date="2023" name="Nat. Commun.">
        <title>Diploid and tetraploid genomes of Acorus and the evolution of monocots.</title>
        <authorList>
            <person name="Ma L."/>
            <person name="Liu K.W."/>
            <person name="Li Z."/>
            <person name="Hsiao Y.Y."/>
            <person name="Qi Y."/>
            <person name="Fu T."/>
            <person name="Tang G.D."/>
            <person name="Zhang D."/>
            <person name="Sun W.H."/>
            <person name="Liu D.K."/>
            <person name="Li Y."/>
            <person name="Chen G.Z."/>
            <person name="Liu X.D."/>
            <person name="Liao X.Y."/>
            <person name="Jiang Y.T."/>
            <person name="Yu X."/>
            <person name="Hao Y."/>
            <person name="Huang J."/>
            <person name="Zhao X.W."/>
            <person name="Ke S."/>
            <person name="Chen Y.Y."/>
            <person name="Wu W.L."/>
            <person name="Hsu J.L."/>
            <person name="Lin Y.F."/>
            <person name="Huang M.D."/>
            <person name="Li C.Y."/>
            <person name="Huang L."/>
            <person name="Wang Z.W."/>
            <person name="Zhao X."/>
            <person name="Zhong W.Y."/>
            <person name="Peng D.H."/>
            <person name="Ahmad S."/>
            <person name="Lan S."/>
            <person name="Zhang J.S."/>
            <person name="Tsai W.C."/>
            <person name="Van de Peer Y."/>
            <person name="Liu Z.J."/>
        </authorList>
    </citation>
    <scope>NUCLEOTIDE SEQUENCE</scope>
    <source>
        <strain evidence="2">CP</strain>
    </source>
</reference>
<protein>
    <submittedName>
        <fullName evidence="2">Phosphoinositide phospholipase C 6</fullName>
    </submittedName>
</protein>
<dbReference type="SUPFAM" id="SSF49562">
    <property type="entry name" value="C2 domain (Calcium/lipid-binding domain, CaLB)"/>
    <property type="match status" value="1"/>
</dbReference>
<dbReference type="GO" id="GO:0051209">
    <property type="term" value="P:release of sequestered calcium ion into cytosol"/>
    <property type="evidence" value="ECO:0007669"/>
    <property type="project" value="TreeGrafter"/>
</dbReference>
<dbReference type="GO" id="GO:0004435">
    <property type="term" value="F:phosphatidylinositol-4,5-bisphosphate phospholipase C activity"/>
    <property type="evidence" value="ECO:0007669"/>
    <property type="project" value="TreeGrafter"/>
</dbReference>
<dbReference type="AlphaFoldDB" id="A0AAV9C6J2"/>
<dbReference type="GO" id="GO:0048015">
    <property type="term" value="P:phosphatidylinositol-mediated signaling"/>
    <property type="evidence" value="ECO:0007669"/>
    <property type="project" value="TreeGrafter"/>
</dbReference>
<dbReference type="CDD" id="cd00275">
    <property type="entry name" value="C2_PLC_like"/>
    <property type="match status" value="1"/>
</dbReference>
<feature type="domain" description="C2" evidence="1">
    <location>
        <begin position="1"/>
        <end position="105"/>
    </location>
</feature>
<organism evidence="2 3">
    <name type="scientific">Acorus calamus</name>
    <name type="common">Sweet flag</name>
    <dbReference type="NCBI Taxonomy" id="4465"/>
    <lineage>
        <taxon>Eukaryota</taxon>
        <taxon>Viridiplantae</taxon>
        <taxon>Streptophyta</taxon>
        <taxon>Embryophyta</taxon>
        <taxon>Tracheophyta</taxon>
        <taxon>Spermatophyta</taxon>
        <taxon>Magnoliopsida</taxon>
        <taxon>Liliopsida</taxon>
        <taxon>Acoraceae</taxon>
        <taxon>Acorus</taxon>
    </lineage>
</organism>
<sequence>MANNIEDENGHVFDPKAKLDVKKILKVGIAGVAADTTEKKTKTIGDNWTPVWNEEFTFPLTLPELALLIIEVGEYDTLDMDGFGGQTCLPVSELRTGIRAVPLCNIKGEEYKSVKLLVRFEFV</sequence>
<dbReference type="EMBL" id="JAUJYO010000021">
    <property type="protein sequence ID" value="KAK1283972.1"/>
    <property type="molecule type" value="Genomic_DNA"/>
</dbReference>
<dbReference type="InterPro" id="IPR000008">
    <property type="entry name" value="C2_dom"/>
</dbReference>
<reference evidence="2" key="2">
    <citation type="submission" date="2023-06" db="EMBL/GenBank/DDBJ databases">
        <authorList>
            <person name="Ma L."/>
            <person name="Liu K.-W."/>
            <person name="Li Z."/>
            <person name="Hsiao Y.-Y."/>
            <person name="Qi Y."/>
            <person name="Fu T."/>
            <person name="Tang G."/>
            <person name="Zhang D."/>
            <person name="Sun W.-H."/>
            <person name="Liu D.-K."/>
            <person name="Li Y."/>
            <person name="Chen G.-Z."/>
            <person name="Liu X.-D."/>
            <person name="Liao X.-Y."/>
            <person name="Jiang Y.-T."/>
            <person name="Yu X."/>
            <person name="Hao Y."/>
            <person name="Huang J."/>
            <person name="Zhao X.-W."/>
            <person name="Ke S."/>
            <person name="Chen Y.-Y."/>
            <person name="Wu W.-L."/>
            <person name="Hsu J.-L."/>
            <person name="Lin Y.-F."/>
            <person name="Huang M.-D."/>
            <person name="Li C.-Y."/>
            <person name="Huang L."/>
            <person name="Wang Z.-W."/>
            <person name="Zhao X."/>
            <person name="Zhong W.-Y."/>
            <person name="Peng D.-H."/>
            <person name="Ahmad S."/>
            <person name="Lan S."/>
            <person name="Zhang J.-S."/>
            <person name="Tsai W.-C."/>
            <person name="Van De Peer Y."/>
            <person name="Liu Z.-J."/>
        </authorList>
    </citation>
    <scope>NUCLEOTIDE SEQUENCE</scope>
    <source>
        <strain evidence="2">CP</strain>
        <tissue evidence="2">Leaves</tissue>
    </source>
</reference>
<proteinExistence type="predicted"/>
<keyword evidence="3" id="KW-1185">Reference proteome</keyword>
<dbReference type="PANTHER" id="PTHR10336">
    <property type="entry name" value="PHOSPHOINOSITIDE-SPECIFIC PHOSPHOLIPASE C FAMILY PROTEIN"/>
    <property type="match status" value="1"/>
</dbReference>